<accession>A0A2P2P2W1</accession>
<proteinExistence type="predicted"/>
<keyword evidence="1" id="KW-1133">Transmembrane helix</keyword>
<reference evidence="2" key="1">
    <citation type="submission" date="2018-02" db="EMBL/GenBank/DDBJ databases">
        <title>Rhizophora mucronata_Transcriptome.</title>
        <authorList>
            <person name="Meera S.P."/>
            <person name="Sreeshan A."/>
            <person name="Augustine A."/>
        </authorList>
    </citation>
    <scope>NUCLEOTIDE SEQUENCE</scope>
    <source>
        <tissue evidence="2">Leaf</tissue>
    </source>
</reference>
<feature type="transmembrane region" description="Helical" evidence="1">
    <location>
        <begin position="35"/>
        <end position="54"/>
    </location>
</feature>
<dbReference type="AlphaFoldDB" id="A0A2P2P2W1"/>
<protein>
    <submittedName>
        <fullName evidence="2">Uncharacterized protein</fullName>
    </submittedName>
</protein>
<organism evidence="2">
    <name type="scientific">Rhizophora mucronata</name>
    <name type="common">Asiatic mangrove</name>
    <dbReference type="NCBI Taxonomy" id="61149"/>
    <lineage>
        <taxon>Eukaryota</taxon>
        <taxon>Viridiplantae</taxon>
        <taxon>Streptophyta</taxon>
        <taxon>Embryophyta</taxon>
        <taxon>Tracheophyta</taxon>
        <taxon>Spermatophyta</taxon>
        <taxon>Magnoliopsida</taxon>
        <taxon>eudicotyledons</taxon>
        <taxon>Gunneridae</taxon>
        <taxon>Pentapetalae</taxon>
        <taxon>rosids</taxon>
        <taxon>fabids</taxon>
        <taxon>Malpighiales</taxon>
        <taxon>Rhizophoraceae</taxon>
        <taxon>Rhizophora</taxon>
    </lineage>
</organism>
<name>A0A2P2P2W1_RHIMU</name>
<sequence>MNEIGLKPEVSYYCLSYISHFTVCVYRISTVLQMWNMFAAGFFLLFGQYFMFYLR</sequence>
<evidence type="ECO:0000313" key="2">
    <source>
        <dbReference type="EMBL" id="MBX49095.1"/>
    </source>
</evidence>
<keyword evidence="1" id="KW-0472">Membrane</keyword>
<evidence type="ECO:0000256" key="1">
    <source>
        <dbReference type="SAM" id="Phobius"/>
    </source>
</evidence>
<keyword evidence="1" id="KW-0812">Transmembrane</keyword>
<dbReference type="EMBL" id="GGEC01068611">
    <property type="protein sequence ID" value="MBX49095.1"/>
    <property type="molecule type" value="Transcribed_RNA"/>
</dbReference>